<dbReference type="Proteomes" id="UP001304467">
    <property type="component" value="Unassembled WGS sequence"/>
</dbReference>
<dbReference type="RefSeq" id="WP_060010644.1">
    <property type="nucleotide sequence ID" value="NZ_JAWRKY010000002.1"/>
</dbReference>
<proteinExistence type="predicted"/>
<sequence length="246" mass="26780">MFDPYMSVIASLLKAWQRGGAKSRAAMTLAVLLGFAAGVIGALGQDSTIDPKVATPIAVGAAIVAFITLLVVLAYESVAEQLAREQQIESVEERIREHPEKPQFAWDLARTKLENYLDRNLAQVRSIYWLTLLVTLCGFGFVMYGLFQASKYPDKLPVSVIASASGVLISFIGGSFLLIYRSILAQSKEYVTVLERINAVGMAVQVIASIPDANGDLKHGTTAELAKQLLGLYATRRNDAEGEERK</sequence>
<evidence type="ECO:0000256" key="1">
    <source>
        <dbReference type="SAM" id="Phobius"/>
    </source>
</evidence>
<dbReference type="EMBL" id="JAWRLE010000005">
    <property type="protein sequence ID" value="MEB2578266.1"/>
    <property type="molecule type" value="Genomic_DNA"/>
</dbReference>
<reference evidence="3 4" key="1">
    <citation type="journal article" date="2023" name="Front. Microbiol.">
        <title>Genomic analyses of Burkholderia respiratory isolates indicates two evolutionarily distinct B. anthina clades.</title>
        <authorList>
            <person name="Pham A."/>
            <person name="Volmer J.G."/>
            <person name="Chambers D.C."/>
            <person name="Smith D.J."/>
            <person name="Reid D.W."/>
            <person name="Burr L."/>
            <person name="Wells T.J."/>
        </authorList>
    </citation>
    <scope>NUCLEOTIDE SEQUENCE [LARGE SCALE GENOMIC DNA]</scope>
    <source>
        <strain evidence="3 4">BCCIQ07A</strain>
    </source>
</reference>
<protein>
    <recommendedName>
        <fullName evidence="2">Cyanobacterial TRADD-N associated 2 transmembrane domain-containing protein</fullName>
    </recommendedName>
</protein>
<dbReference type="InterPro" id="IPR048567">
    <property type="entry name" value="CyanoTRADDas_TM"/>
</dbReference>
<keyword evidence="1" id="KW-0472">Membrane</keyword>
<accession>A0ABU5WGZ9</accession>
<name>A0ABU5WGZ9_9BURK</name>
<gene>
    <name evidence="3" type="ORF">SB593_04690</name>
</gene>
<feature type="transmembrane region" description="Helical" evidence="1">
    <location>
        <begin position="54"/>
        <end position="75"/>
    </location>
</feature>
<dbReference type="Pfam" id="PF20712">
    <property type="entry name" value="CyanoTRADDas_TM"/>
    <property type="match status" value="1"/>
</dbReference>
<organism evidence="3 4">
    <name type="scientific">Burkholderia anthinoferrum</name>
    <dbReference type="NCBI Taxonomy" id="3090833"/>
    <lineage>
        <taxon>Bacteria</taxon>
        <taxon>Pseudomonadati</taxon>
        <taxon>Pseudomonadota</taxon>
        <taxon>Betaproteobacteria</taxon>
        <taxon>Burkholderiales</taxon>
        <taxon>Burkholderiaceae</taxon>
        <taxon>Burkholderia</taxon>
    </lineage>
</organism>
<comment type="caution">
    <text evidence="3">The sequence shown here is derived from an EMBL/GenBank/DDBJ whole genome shotgun (WGS) entry which is preliminary data.</text>
</comment>
<evidence type="ECO:0000259" key="2">
    <source>
        <dbReference type="Pfam" id="PF20712"/>
    </source>
</evidence>
<keyword evidence="1" id="KW-0812">Transmembrane</keyword>
<feature type="domain" description="Cyanobacterial TRADD-N associated 2 transmembrane" evidence="2">
    <location>
        <begin position="119"/>
        <end position="186"/>
    </location>
</feature>
<evidence type="ECO:0000313" key="4">
    <source>
        <dbReference type="Proteomes" id="UP001304467"/>
    </source>
</evidence>
<evidence type="ECO:0000313" key="3">
    <source>
        <dbReference type="EMBL" id="MEB2578266.1"/>
    </source>
</evidence>
<keyword evidence="4" id="KW-1185">Reference proteome</keyword>
<feature type="transmembrane region" description="Helical" evidence="1">
    <location>
        <begin position="127"/>
        <end position="147"/>
    </location>
</feature>
<keyword evidence="1" id="KW-1133">Transmembrane helix</keyword>
<feature type="transmembrane region" description="Helical" evidence="1">
    <location>
        <begin position="159"/>
        <end position="180"/>
    </location>
</feature>